<accession>A0A3L7AL10</accession>
<comment type="caution">
    <text evidence="5">The sequence shown here is derived from an EMBL/GenBank/DDBJ whole genome shotgun (WGS) entry which is preliminary data.</text>
</comment>
<dbReference type="OrthoDB" id="3237509at2"/>
<dbReference type="PROSITE" id="PS50995">
    <property type="entry name" value="HTH_MARR_2"/>
    <property type="match status" value="1"/>
</dbReference>
<dbReference type="Pfam" id="PF12802">
    <property type="entry name" value="MarR_2"/>
    <property type="match status" value="1"/>
</dbReference>
<evidence type="ECO:0000256" key="3">
    <source>
        <dbReference type="ARBA" id="ARBA00023163"/>
    </source>
</evidence>
<dbReference type="Proteomes" id="UP000269438">
    <property type="component" value="Unassembled WGS sequence"/>
</dbReference>
<feature type="domain" description="HTH marR-type" evidence="4">
    <location>
        <begin position="28"/>
        <end position="163"/>
    </location>
</feature>
<keyword evidence="1" id="KW-0805">Transcription regulation</keyword>
<dbReference type="PANTHER" id="PTHR42756">
    <property type="entry name" value="TRANSCRIPTIONAL REGULATOR, MARR"/>
    <property type="match status" value="1"/>
</dbReference>
<keyword evidence="3" id="KW-0804">Transcription</keyword>
<dbReference type="InterPro" id="IPR036388">
    <property type="entry name" value="WH-like_DNA-bd_sf"/>
</dbReference>
<evidence type="ECO:0000259" key="4">
    <source>
        <dbReference type="PROSITE" id="PS50995"/>
    </source>
</evidence>
<dbReference type="RefSeq" id="WP_121689195.1">
    <property type="nucleotide sequence ID" value="NZ_RCUY01000013.1"/>
</dbReference>
<dbReference type="PANTHER" id="PTHR42756:SF1">
    <property type="entry name" value="TRANSCRIPTIONAL REPRESSOR OF EMRAB OPERON"/>
    <property type="match status" value="1"/>
</dbReference>
<dbReference type="InterPro" id="IPR036390">
    <property type="entry name" value="WH_DNA-bd_sf"/>
</dbReference>
<organism evidence="5 6">
    <name type="scientific">Mycetocola lacteus</name>
    <dbReference type="NCBI Taxonomy" id="76637"/>
    <lineage>
        <taxon>Bacteria</taxon>
        <taxon>Bacillati</taxon>
        <taxon>Actinomycetota</taxon>
        <taxon>Actinomycetes</taxon>
        <taxon>Micrococcales</taxon>
        <taxon>Microbacteriaceae</taxon>
        <taxon>Mycetocola</taxon>
    </lineage>
</organism>
<dbReference type="GO" id="GO:0003677">
    <property type="term" value="F:DNA binding"/>
    <property type="evidence" value="ECO:0007669"/>
    <property type="project" value="UniProtKB-KW"/>
</dbReference>
<gene>
    <name evidence="5" type="ORF">D9V34_14460</name>
</gene>
<protein>
    <submittedName>
        <fullName evidence="5">MarR family transcriptional regulator</fullName>
    </submittedName>
</protein>
<dbReference type="PRINTS" id="PR00598">
    <property type="entry name" value="HTHMARR"/>
</dbReference>
<evidence type="ECO:0000256" key="2">
    <source>
        <dbReference type="ARBA" id="ARBA00023125"/>
    </source>
</evidence>
<evidence type="ECO:0000313" key="5">
    <source>
        <dbReference type="EMBL" id="RLP80261.1"/>
    </source>
</evidence>
<dbReference type="InterPro" id="IPR000835">
    <property type="entry name" value="HTH_MarR-typ"/>
</dbReference>
<evidence type="ECO:0000256" key="1">
    <source>
        <dbReference type="ARBA" id="ARBA00023015"/>
    </source>
</evidence>
<sequence>MTSPETPDHVDRIQAAWAAERPDLDVSPLGVIGRLHRVGSFLMVDILANYARFGLGEGDFDVLATLRRAGTPFERSPSDLAHNTMVTTGAMTKRVDRLERAGLITRRTAEGDARGRVIALTPAGRKLIDAAYTAHVAEEQRLLAGLDAQDRADLERILSGWLRRIEAERTPEPGSTEPE</sequence>
<reference evidence="5 6" key="1">
    <citation type="submission" date="2018-10" db="EMBL/GenBank/DDBJ databases">
        <authorList>
            <person name="Li J."/>
        </authorList>
    </citation>
    <scope>NUCLEOTIDE SEQUENCE [LARGE SCALE GENOMIC DNA]</scope>
    <source>
        <strain evidence="5 6">JCM 11654</strain>
    </source>
</reference>
<keyword evidence="2" id="KW-0238">DNA-binding</keyword>
<name>A0A3L7AL10_9MICO</name>
<dbReference type="SMART" id="SM00347">
    <property type="entry name" value="HTH_MARR"/>
    <property type="match status" value="1"/>
</dbReference>
<keyword evidence="6" id="KW-1185">Reference proteome</keyword>
<dbReference type="SUPFAM" id="SSF46785">
    <property type="entry name" value="Winged helix' DNA-binding domain"/>
    <property type="match status" value="1"/>
</dbReference>
<evidence type="ECO:0000313" key="6">
    <source>
        <dbReference type="Proteomes" id="UP000269438"/>
    </source>
</evidence>
<proteinExistence type="predicted"/>
<dbReference type="GO" id="GO:0003700">
    <property type="term" value="F:DNA-binding transcription factor activity"/>
    <property type="evidence" value="ECO:0007669"/>
    <property type="project" value="InterPro"/>
</dbReference>
<dbReference type="Gene3D" id="1.10.10.10">
    <property type="entry name" value="Winged helix-like DNA-binding domain superfamily/Winged helix DNA-binding domain"/>
    <property type="match status" value="1"/>
</dbReference>
<dbReference type="EMBL" id="RCUY01000013">
    <property type="protein sequence ID" value="RLP80261.1"/>
    <property type="molecule type" value="Genomic_DNA"/>
</dbReference>
<dbReference type="AlphaFoldDB" id="A0A3L7AL10"/>